<feature type="transmembrane region" description="Helical" evidence="6">
    <location>
        <begin position="269"/>
        <end position="288"/>
    </location>
</feature>
<dbReference type="GO" id="GO:0005886">
    <property type="term" value="C:plasma membrane"/>
    <property type="evidence" value="ECO:0007669"/>
    <property type="project" value="TreeGrafter"/>
</dbReference>
<name>A0A1G1ZUN0_9BACT</name>
<evidence type="ECO:0000256" key="2">
    <source>
        <dbReference type="ARBA" id="ARBA00022692"/>
    </source>
</evidence>
<feature type="transmembrane region" description="Helical" evidence="6">
    <location>
        <begin position="74"/>
        <end position="95"/>
    </location>
</feature>
<comment type="caution">
    <text evidence="7">The sequence shown here is derived from an EMBL/GenBank/DDBJ whole genome shotgun (WGS) entry which is preliminary data.</text>
</comment>
<dbReference type="GO" id="GO:0032153">
    <property type="term" value="C:cell division site"/>
    <property type="evidence" value="ECO:0007669"/>
    <property type="project" value="TreeGrafter"/>
</dbReference>
<feature type="transmembrane region" description="Helical" evidence="6">
    <location>
        <begin position="12"/>
        <end position="32"/>
    </location>
</feature>
<comment type="subcellular location">
    <subcellularLocation>
        <location evidence="1">Membrane</location>
        <topology evidence="1">Multi-pass membrane protein</topology>
    </subcellularLocation>
</comment>
<evidence type="ECO:0000313" key="8">
    <source>
        <dbReference type="Proteomes" id="UP000177690"/>
    </source>
</evidence>
<feature type="transmembrane region" description="Helical" evidence="6">
    <location>
        <begin position="157"/>
        <end position="176"/>
    </location>
</feature>
<dbReference type="STRING" id="1798409.A3I24_03110"/>
<accession>A0A1G1ZUN0</accession>
<keyword evidence="4 6" id="KW-1133">Transmembrane helix</keyword>
<dbReference type="InterPro" id="IPR001182">
    <property type="entry name" value="FtsW/RodA"/>
</dbReference>
<feature type="transmembrane region" description="Helical" evidence="6">
    <location>
        <begin position="183"/>
        <end position="203"/>
    </location>
</feature>
<dbReference type="PANTHER" id="PTHR30474">
    <property type="entry name" value="CELL CYCLE PROTEIN"/>
    <property type="match status" value="1"/>
</dbReference>
<evidence type="ECO:0000256" key="4">
    <source>
        <dbReference type="ARBA" id="ARBA00022989"/>
    </source>
</evidence>
<feature type="transmembrane region" description="Helical" evidence="6">
    <location>
        <begin position="333"/>
        <end position="353"/>
    </location>
</feature>
<reference evidence="7 8" key="1">
    <citation type="journal article" date="2016" name="Nat. Commun.">
        <title>Thousands of microbial genomes shed light on interconnected biogeochemical processes in an aquifer system.</title>
        <authorList>
            <person name="Anantharaman K."/>
            <person name="Brown C.T."/>
            <person name="Hug L.A."/>
            <person name="Sharon I."/>
            <person name="Castelle C.J."/>
            <person name="Probst A.J."/>
            <person name="Thomas B.C."/>
            <person name="Singh A."/>
            <person name="Wilkins M.J."/>
            <person name="Karaoz U."/>
            <person name="Brodie E.L."/>
            <person name="Williams K.H."/>
            <person name="Hubbard S.S."/>
            <person name="Banfield J.F."/>
        </authorList>
    </citation>
    <scope>NUCLEOTIDE SEQUENCE [LARGE SCALE GENOMIC DNA]</scope>
</reference>
<dbReference type="PANTHER" id="PTHR30474:SF1">
    <property type="entry name" value="PEPTIDOGLYCAN GLYCOSYLTRANSFERASE MRDB"/>
    <property type="match status" value="1"/>
</dbReference>
<gene>
    <name evidence="7" type="ORF">A3I24_03110</name>
</gene>
<proteinExistence type="predicted"/>
<keyword evidence="5 6" id="KW-0472">Membrane</keyword>
<evidence type="ECO:0000256" key="5">
    <source>
        <dbReference type="ARBA" id="ARBA00023136"/>
    </source>
</evidence>
<dbReference type="GO" id="GO:0015648">
    <property type="term" value="F:lipid-linked peptidoglycan transporter activity"/>
    <property type="evidence" value="ECO:0007669"/>
    <property type="project" value="TreeGrafter"/>
</dbReference>
<feature type="transmembrane region" description="Helical" evidence="6">
    <location>
        <begin position="44"/>
        <end position="62"/>
    </location>
</feature>
<dbReference type="NCBIfam" id="TIGR02210">
    <property type="entry name" value="rodA_shape"/>
    <property type="match status" value="1"/>
</dbReference>
<dbReference type="AlphaFoldDB" id="A0A1G1ZUN0"/>
<sequence length="360" mass="39627">MNLSLFLRKFDWRLFFIFLAISAVGLFSMAGMGPSIKPFLEKQILFLIIGSAIIFFISLLDYRVFKNSSLPSLAIYLTALILLVISLTSSSVRGINAWISFGSIRLEPSEFAKLSVVILLAKYFSQKHAEIYRIHHVVASGIYTLIPALLVLKQPDLGSAFIFFAIWLSMLLAVGIKRKHLMIILLSAVLVASVAWLVFLQPYQKNRISSFLNPYLDSKGEGYSVIQAKTAIGSGMIWGNGYGQGTQSRFGFLPEAHTDFAFAAYGEQFGFAGISVLFALFFLFLLRIGKIGFGAKNNFAKLFSIGFVAFIFSHVVINAGMNLGLMPITGIPFPFLSYGGSFLISLSLGIGLLESIKARS</sequence>
<keyword evidence="3" id="KW-0133">Cell shape</keyword>
<keyword evidence="2 6" id="KW-0812">Transmembrane</keyword>
<dbReference type="GO" id="GO:0051301">
    <property type="term" value="P:cell division"/>
    <property type="evidence" value="ECO:0007669"/>
    <property type="project" value="InterPro"/>
</dbReference>
<organism evidence="7 8">
    <name type="scientific">Candidatus Harrisonbacteria bacterium RIFCSPLOWO2_02_FULL_41_13b</name>
    <dbReference type="NCBI Taxonomy" id="1798409"/>
    <lineage>
        <taxon>Bacteria</taxon>
        <taxon>Candidatus Harrisoniibacteriota</taxon>
    </lineage>
</organism>
<dbReference type="InterPro" id="IPR011923">
    <property type="entry name" value="RodA/MrdB"/>
</dbReference>
<evidence type="ECO:0000256" key="6">
    <source>
        <dbReference type="SAM" id="Phobius"/>
    </source>
</evidence>
<dbReference type="Pfam" id="PF01098">
    <property type="entry name" value="FTSW_RODA_SPOVE"/>
    <property type="match status" value="1"/>
</dbReference>
<protein>
    <submittedName>
        <fullName evidence="7">Rod shape-determining protein RodA</fullName>
    </submittedName>
</protein>
<evidence type="ECO:0000256" key="3">
    <source>
        <dbReference type="ARBA" id="ARBA00022960"/>
    </source>
</evidence>
<evidence type="ECO:0000256" key="1">
    <source>
        <dbReference type="ARBA" id="ARBA00004141"/>
    </source>
</evidence>
<evidence type="ECO:0000313" key="7">
    <source>
        <dbReference type="EMBL" id="OGY68191.1"/>
    </source>
</evidence>
<dbReference type="Proteomes" id="UP000177690">
    <property type="component" value="Unassembled WGS sequence"/>
</dbReference>
<dbReference type="GO" id="GO:0008360">
    <property type="term" value="P:regulation of cell shape"/>
    <property type="evidence" value="ECO:0007669"/>
    <property type="project" value="UniProtKB-KW"/>
</dbReference>
<dbReference type="EMBL" id="MHJL01000005">
    <property type="protein sequence ID" value="OGY68191.1"/>
    <property type="molecule type" value="Genomic_DNA"/>
</dbReference>
<feature type="transmembrane region" description="Helical" evidence="6">
    <location>
        <begin position="300"/>
        <end position="321"/>
    </location>
</feature>